<name>A0A317PNL5_9HYPH</name>
<dbReference type="Pfam" id="PF04940">
    <property type="entry name" value="BLUF"/>
    <property type="match status" value="1"/>
</dbReference>
<protein>
    <submittedName>
        <fullName evidence="2">FAD-dependent sensor of blue light</fullName>
    </submittedName>
</protein>
<organism evidence="2 3">
    <name type="scientific">Hoeflea marina</name>
    <dbReference type="NCBI Taxonomy" id="274592"/>
    <lineage>
        <taxon>Bacteria</taxon>
        <taxon>Pseudomonadati</taxon>
        <taxon>Pseudomonadota</taxon>
        <taxon>Alphaproteobacteria</taxon>
        <taxon>Hyphomicrobiales</taxon>
        <taxon>Rhizobiaceae</taxon>
        <taxon>Hoeflea</taxon>
    </lineage>
</organism>
<dbReference type="SMART" id="SM01034">
    <property type="entry name" value="BLUF"/>
    <property type="match status" value="1"/>
</dbReference>
<feature type="domain" description="BLUF" evidence="1">
    <location>
        <begin position="1"/>
        <end position="92"/>
    </location>
</feature>
<dbReference type="Proteomes" id="UP000246352">
    <property type="component" value="Unassembled WGS sequence"/>
</dbReference>
<dbReference type="InterPro" id="IPR036046">
    <property type="entry name" value="Acylphosphatase-like_dom_sf"/>
</dbReference>
<dbReference type="InterPro" id="IPR007024">
    <property type="entry name" value="BLUF_domain"/>
</dbReference>
<dbReference type="PROSITE" id="PS50925">
    <property type="entry name" value="BLUF"/>
    <property type="match status" value="1"/>
</dbReference>
<comment type="caution">
    <text evidence="2">The sequence shown here is derived from an EMBL/GenBank/DDBJ whole genome shotgun (WGS) entry which is preliminary data.</text>
</comment>
<dbReference type="EMBL" id="QGTR01000002">
    <property type="protein sequence ID" value="PWW01819.1"/>
    <property type="molecule type" value="Genomic_DNA"/>
</dbReference>
<proteinExistence type="predicted"/>
<sequence>MKQVLYVSGATPEISDADLDAILASSRRNNERDGITGMLLWADGSFIQILEGEEPALEATLKRIRNDSRHRNIMVLVDHGAPGRAFGDWSMGFKRLDRHRETDRLLFETSRAAIEHRMPNGDRSLLLDIILAFSRDFLAEGRAGESRRRV</sequence>
<evidence type="ECO:0000313" key="3">
    <source>
        <dbReference type="Proteomes" id="UP000246352"/>
    </source>
</evidence>
<gene>
    <name evidence="2" type="ORF">DFR52_102483</name>
</gene>
<keyword evidence="3" id="KW-1185">Reference proteome</keyword>
<dbReference type="GO" id="GO:0071949">
    <property type="term" value="F:FAD binding"/>
    <property type="evidence" value="ECO:0007669"/>
    <property type="project" value="InterPro"/>
</dbReference>
<dbReference type="GO" id="GO:0009882">
    <property type="term" value="F:blue light photoreceptor activity"/>
    <property type="evidence" value="ECO:0007669"/>
    <property type="project" value="InterPro"/>
</dbReference>
<reference evidence="2 3" key="1">
    <citation type="submission" date="2018-05" db="EMBL/GenBank/DDBJ databases">
        <title>Genomic Encyclopedia of Type Strains, Phase IV (KMG-IV): sequencing the most valuable type-strain genomes for metagenomic binning, comparative biology and taxonomic classification.</title>
        <authorList>
            <person name="Goeker M."/>
        </authorList>
    </citation>
    <scope>NUCLEOTIDE SEQUENCE [LARGE SCALE GENOMIC DNA]</scope>
    <source>
        <strain evidence="2 3">DSM 16791</strain>
    </source>
</reference>
<dbReference type="OrthoDB" id="196105at2"/>
<dbReference type="RefSeq" id="WP_158284910.1">
    <property type="nucleotide sequence ID" value="NZ_QGTR01000002.1"/>
</dbReference>
<dbReference type="SUPFAM" id="SSF54975">
    <property type="entry name" value="Acylphosphatase/BLUF domain-like"/>
    <property type="match status" value="1"/>
</dbReference>
<evidence type="ECO:0000313" key="2">
    <source>
        <dbReference type="EMBL" id="PWW01819.1"/>
    </source>
</evidence>
<evidence type="ECO:0000259" key="1">
    <source>
        <dbReference type="PROSITE" id="PS50925"/>
    </source>
</evidence>
<accession>A0A317PNL5</accession>
<dbReference type="Gene3D" id="3.30.70.100">
    <property type="match status" value="1"/>
</dbReference>
<dbReference type="AlphaFoldDB" id="A0A317PNL5"/>